<proteinExistence type="predicted"/>
<geneLocation type="plasmid" evidence="2 3">
    <name>p4</name>
</geneLocation>
<gene>
    <name evidence="2" type="ORF">KKI46_17680</name>
</gene>
<evidence type="ECO:0000313" key="3">
    <source>
        <dbReference type="Proteomes" id="UP000679498"/>
    </source>
</evidence>
<keyword evidence="2" id="KW-0614">Plasmid</keyword>
<dbReference type="GeneID" id="88813538"/>
<reference evidence="2 3" key="1">
    <citation type="submission" date="2021-05" db="EMBL/GenBank/DDBJ databases">
        <title>Biocontrol using Exiguobacterium acetylicum SI17 against litchi downy blight caused by Peronophythora litchii.</title>
        <authorList>
            <person name="Zheng L."/>
        </authorList>
    </citation>
    <scope>NUCLEOTIDE SEQUENCE [LARGE SCALE GENOMIC DNA]</scope>
    <source>
        <strain evidence="2 3">SI17</strain>
        <plasmid evidence="2 3">p4</plasmid>
    </source>
</reference>
<feature type="transmembrane region" description="Helical" evidence="1">
    <location>
        <begin position="44"/>
        <end position="66"/>
    </location>
</feature>
<evidence type="ECO:0000256" key="1">
    <source>
        <dbReference type="SAM" id="Phobius"/>
    </source>
</evidence>
<keyword evidence="1" id="KW-1133">Transmembrane helix</keyword>
<keyword evidence="1" id="KW-0472">Membrane</keyword>
<dbReference type="Proteomes" id="UP000679498">
    <property type="component" value="Plasmid p4"/>
</dbReference>
<accession>A0ABX8GEU6</accession>
<dbReference type="EMBL" id="CP075901">
    <property type="protein sequence ID" value="QWB31991.1"/>
    <property type="molecule type" value="Genomic_DNA"/>
</dbReference>
<evidence type="ECO:0000313" key="2">
    <source>
        <dbReference type="EMBL" id="QWB31991.1"/>
    </source>
</evidence>
<keyword evidence="3" id="KW-1185">Reference proteome</keyword>
<sequence>MIQQLSYKISAKVQIKQMNVQETIGRFLISDASVKGTSEEGTNVYGTIVAGIIMVSLVFAGLKIIFGGIMGDFQDGTTKTPANWS</sequence>
<name>A0ABX8GEU6_EXIAC</name>
<dbReference type="RefSeq" id="WP_214814210.1">
    <property type="nucleotide sequence ID" value="NZ_CP075901.1"/>
</dbReference>
<protein>
    <recommendedName>
        <fullName evidence="4">Flagellin Flp1-like domain-containing protein</fullName>
    </recommendedName>
</protein>
<keyword evidence="1" id="KW-0812">Transmembrane</keyword>
<organism evidence="2 3">
    <name type="scientific">Exiguobacterium acetylicum</name>
    <name type="common">Brevibacterium acetylicum</name>
    <dbReference type="NCBI Taxonomy" id="41170"/>
    <lineage>
        <taxon>Bacteria</taxon>
        <taxon>Bacillati</taxon>
        <taxon>Bacillota</taxon>
        <taxon>Bacilli</taxon>
        <taxon>Bacillales</taxon>
        <taxon>Bacillales Family XII. Incertae Sedis</taxon>
        <taxon>Exiguobacterium</taxon>
    </lineage>
</organism>
<evidence type="ECO:0008006" key="4">
    <source>
        <dbReference type="Google" id="ProtNLM"/>
    </source>
</evidence>